<sequence length="577" mass="63908">MSADPSDALRADTMRAPYYGLPPPEGMSMIRLPLDAEQRSYLTERSRSSDSDSIYSINTLLNTSAPINRLPVELLVMIMKWVQVVVGCRDKAAVEWLSMLLVCRHWFVVASTGPRLWYALWAGSSLNLLRTGLARSKETEILIVLKRPSALGGALECITPHAHRIRHLFLSNVPQVDAPLLSQFMRISMPALATFHALVSKTVADLSDVLIDLTPEAHPSLIDLHVGGVHLSPSPVFRQLRSFRFSGCFGLAPHLRVNKFLDILRNCINAVVLDISDVFCRGSRQPPPALRRSAQVVLSKLAMGYIKVQAGTIRHILSAFVLPASAHALMMWATDEVSTEDELGSGFCAVMPNDRSGLPILRVATHLEVKACRYHRRLIATAPTLSSENALRLLPGIILAINASKAPLRVAGLEDVLDICRTMPLETASLKLTPFLTEELNWDTFLFPFRGLRVLTLINRARSGEAGGVRRLLRALEPDHVPNGTPAEDGVLCPRLRIVRIEGFDACLADIPAAVLECVQKRKDALGQGDGLEKLELHFRGFKSKEGFERQKQLFMSKVLELVRQASFECDLEEFSE</sequence>
<evidence type="ECO:0008006" key="3">
    <source>
        <dbReference type="Google" id="ProtNLM"/>
    </source>
</evidence>
<accession>A0AAD7U326</accession>
<keyword evidence="2" id="KW-1185">Reference proteome</keyword>
<evidence type="ECO:0000313" key="1">
    <source>
        <dbReference type="EMBL" id="KAJ8501453.1"/>
    </source>
</evidence>
<protein>
    <recommendedName>
        <fullName evidence="3">F-box domain-containing protein</fullName>
    </recommendedName>
</protein>
<dbReference type="Proteomes" id="UP001215151">
    <property type="component" value="Unassembled WGS sequence"/>
</dbReference>
<gene>
    <name evidence="1" type="ORF">ONZ51_g623</name>
</gene>
<comment type="caution">
    <text evidence="1">The sequence shown here is derived from an EMBL/GenBank/DDBJ whole genome shotgun (WGS) entry which is preliminary data.</text>
</comment>
<name>A0AAD7U326_9APHY</name>
<organism evidence="1 2">
    <name type="scientific">Trametes cubensis</name>
    <dbReference type="NCBI Taxonomy" id="1111947"/>
    <lineage>
        <taxon>Eukaryota</taxon>
        <taxon>Fungi</taxon>
        <taxon>Dikarya</taxon>
        <taxon>Basidiomycota</taxon>
        <taxon>Agaricomycotina</taxon>
        <taxon>Agaricomycetes</taxon>
        <taxon>Polyporales</taxon>
        <taxon>Polyporaceae</taxon>
        <taxon>Trametes</taxon>
    </lineage>
</organism>
<dbReference type="InterPro" id="IPR032675">
    <property type="entry name" value="LRR_dom_sf"/>
</dbReference>
<proteinExistence type="predicted"/>
<evidence type="ECO:0000313" key="2">
    <source>
        <dbReference type="Proteomes" id="UP001215151"/>
    </source>
</evidence>
<dbReference type="EMBL" id="JAPEVG010000007">
    <property type="protein sequence ID" value="KAJ8501453.1"/>
    <property type="molecule type" value="Genomic_DNA"/>
</dbReference>
<reference evidence="1" key="1">
    <citation type="submission" date="2022-11" db="EMBL/GenBank/DDBJ databases">
        <title>Genome Sequence of Cubamyces cubensis.</title>
        <authorList>
            <person name="Buettner E."/>
        </authorList>
    </citation>
    <scope>NUCLEOTIDE SEQUENCE</scope>
    <source>
        <strain evidence="1">MPL-01</strain>
    </source>
</reference>
<dbReference type="AlphaFoldDB" id="A0AAD7U326"/>
<dbReference type="Gene3D" id="3.80.10.10">
    <property type="entry name" value="Ribonuclease Inhibitor"/>
    <property type="match status" value="1"/>
</dbReference>